<organism evidence="1 2">
    <name type="scientific">Peronosclerospora sorghi</name>
    <dbReference type="NCBI Taxonomy" id="230839"/>
    <lineage>
        <taxon>Eukaryota</taxon>
        <taxon>Sar</taxon>
        <taxon>Stramenopiles</taxon>
        <taxon>Oomycota</taxon>
        <taxon>Peronosporomycetes</taxon>
        <taxon>Peronosporales</taxon>
        <taxon>Peronosporaceae</taxon>
        <taxon>Peronosclerospora</taxon>
    </lineage>
</organism>
<proteinExistence type="predicted"/>
<dbReference type="Proteomes" id="UP001163321">
    <property type="component" value="Chromosome 3"/>
</dbReference>
<gene>
    <name evidence="1" type="ORF">PsorP6_008340</name>
</gene>
<accession>A0ACC0W923</accession>
<sequence>MTISLFFAGSGGSSSRQLVNGIANGMSKRAERRRHKTKVTRFSASMNFSVRANTSSTSFIESSIIRQSNNYNGR</sequence>
<reference evidence="1 2" key="1">
    <citation type="journal article" date="2022" name="bioRxiv">
        <title>The genome of the oomycete Peronosclerospora sorghi, a cosmopolitan pathogen of maize and sorghum, is inflated with dispersed pseudogenes.</title>
        <authorList>
            <person name="Fletcher K."/>
            <person name="Martin F."/>
            <person name="Isakeit T."/>
            <person name="Cavanaugh K."/>
            <person name="Magill C."/>
            <person name="Michelmore R."/>
        </authorList>
    </citation>
    <scope>NUCLEOTIDE SEQUENCE [LARGE SCALE GENOMIC DNA]</scope>
    <source>
        <strain evidence="1">P6</strain>
    </source>
</reference>
<protein>
    <submittedName>
        <fullName evidence="1">Uncharacterized protein</fullName>
    </submittedName>
</protein>
<evidence type="ECO:0000313" key="1">
    <source>
        <dbReference type="EMBL" id="KAI9915325.1"/>
    </source>
</evidence>
<name>A0ACC0W923_9STRA</name>
<dbReference type="EMBL" id="CM047582">
    <property type="protein sequence ID" value="KAI9915325.1"/>
    <property type="molecule type" value="Genomic_DNA"/>
</dbReference>
<comment type="caution">
    <text evidence="1">The sequence shown here is derived from an EMBL/GenBank/DDBJ whole genome shotgun (WGS) entry which is preliminary data.</text>
</comment>
<evidence type="ECO:0000313" key="2">
    <source>
        <dbReference type="Proteomes" id="UP001163321"/>
    </source>
</evidence>
<keyword evidence="2" id="KW-1185">Reference proteome</keyword>